<dbReference type="InterPro" id="IPR050624">
    <property type="entry name" value="HTH-type_Tx_Regulator"/>
</dbReference>
<reference evidence="3" key="1">
    <citation type="submission" date="2018-06" db="EMBL/GenBank/DDBJ databases">
        <authorList>
            <person name="Zhirakovskaya E."/>
        </authorList>
    </citation>
    <scope>NUCLEOTIDE SEQUENCE</scope>
</reference>
<sequence length="214" mass="24974">MKSADKHNKIIRAATKVFAKKGFFNARISDIAKEAKVADGTIYLYFNNKFDILLTVFEQEIGKLVDQIKALLAEEDDPRRMIEIFIAKHLQEMKKNKNLAEVIQIELRQTNKLVRDYRNNRFSEYINIISTIIKQGQDKNVFRQDILPGIAKRAIFGALDEIARIWNLDLVSEYSMDETVQQVINIFLLGILNEPGRQYRLKVRPSRVNPRQRH</sequence>
<dbReference type="PANTHER" id="PTHR43479">
    <property type="entry name" value="ACREF/ENVCD OPERON REPRESSOR-RELATED"/>
    <property type="match status" value="1"/>
</dbReference>
<dbReference type="PRINTS" id="PR00455">
    <property type="entry name" value="HTHTETR"/>
</dbReference>
<dbReference type="InterPro" id="IPR001647">
    <property type="entry name" value="HTH_TetR"/>
</dbReference>
<dbReference type="EMBL" id="UOEY01000035">
    <property type="protein sequence ID" value="VAW37027.1"/>
    <property type="molecule type" value="Genomic_DNA"/>
</dbReference>
<name>A0A3B0VFE0_9ZZZZ</name>
<dbReference type="InterPro" id="IPR009057">
    <property type="entry name" value="Homeodomain-like_sf"/>
</dbReference>
<dbReference type="Pfam" id="PF08359">
    <property type="entry name" value="TetR_C_4"/>
    <property type="match status" value="1"/>
</dbReference>
<dbReference type="AlphaFoldDB" id="A0A3B0VFE0"/>
<dbReference type="InterPro" id="IPR036271">
    <property type="entry name" value="Tet_transcr_reg_TetR-rel_C_sf"/>
</dbReference>
<dbReference type="Pfam" id="PF00440">
    <property type="entry name" value="TetR_N"/>
    <property type="match status" value="1"/>
</dbReference>
<dbReference type="GO" id="GO:0003677">
    <property type="term" value="F:DNA binding"/>
    <property type="evidence" value="ECO:0007669"/>
    <property type="project" value="UniProtKB-KW"/>
</dbReference>
<accession>A0A3B0VFE0</accession>
<keyword evidence="1" id="KW-0238">DNA-binding</keyword>
<gene>
    <name evidence="3" type="ORF">MNBD_DELTA04-62</name>
</gene>
<evidence type="ECO:0000256" key="1">
    <source>
        <dbReference type="ARBA" id="ARBA00023125"/>
    </source>
</evidence>
<evidence type="ECO:0000313" key="3">
    <source>
        <dbReference type="EMBL" id="VAW37027.1"/>
    </source>
</evidence>
<dbReference type="Gene3D" id="1.10.10.60">
    <property type="entry name" value="Homeodomain-like"/>
    <property type="match status" value="1"/>
</dbReference>
<dbReference type="InterPro" id="IPR013570">
    <property type="entry name" value="Tscrpt_reg_YsiA_C"/>
</dbReference>
<protein>
    <submittedName>
        <fullName evidence="3">Fatty acid degradation regulator YsiA, TetR family</fullName>
    </submittedName>
</protein>
<dbReference type="PANTHER" id="PTHR43479:SF11">
    <property type="entry name" value="ACREF_ENVCD OPERON REPRESSOR-RELATED"/>
    <property type="match status" value="1"/>
</dbReference>
<evidence type="ECO:0000259" key="2">
    <source>
        <dbReference type="PROSITE" id="PS50977"/>
    </source>
</evidence>
<dbReference type="Gene3D" id="1.10.357.10">
    <property type="entry name" value="Tetracycline Repressor, domain 2"/>
    <property type="match status" value="1"/>
</dbReference>
<dbReference type="SUPFAM" id="SSF48498">
    <property type="entry name" value="Tetracyclin repressor-like, C-terminal domain"/>
    <property type="match status" value="1"/>
</dbReference>
<dbReference type="PROSITE" id="PS50977">
    <property type="entry name" value="HTH_TETR_2"/>
    <property type="match status" value="1"/>
</dbReference>
<dbReference type="SUPFAM" id="SSF46689">
    <property type="entry name" value="Homeodomain-like"/>
    <property type="match status" value="1"/>
</dbReference>
<proteinExistence type="predicted"/>
<feature type="domain" description="HTH tetR-type" evidence="2">
    <location>
        <begin position="4"/>
        <end position="64"/>
    </location>
</feature>
<organism evidence="3">
    <name type="scientific">hydrothermal vent metagenome</name>
    <dbReference type="NCBI Taxonomy" id="652676"/>
    <lineage>
        <taxon>unclassified sequences</taxon>
        <taxon>metagenomes</taxon>
        <taxon>ecological metagenomes</taxon>
    </lineage>
</organism>